<reference evidence="2" key="2">
    <citation type="journal article" date="2015" name="Data Brief">
        <title>Shoot transcriptome of the giant reed, Arundo donax.</title>
        <authorList>
            <person name="Barrero R.A."/>
            <person name="Guerrero F.D."/>
            <person name="Moolhuijzen P."/>
            <person name="Goolsby J.A."/>
            <person name="Tidwell J."/>
            <person name="Bellgard S.E."/>
            <person name="Bellgard M.I."/>
        </authorList>
    </citation>
    <scope>NUCLEOTIDE SEQUENCE</scope>
    <source>
        <tissue evidence="2">Shoot tissue taken approximately 20 cm above the soil surface</tissue>
    </source>
</reference>
<evidence type="ECO:0000313" key="2">
    <source>
        <dbReference type="EMBL" id="JAD85950.1"/>
    </source>
</evidence>
<organism evidence="2">
    <name type="scientific">Arundo donax</name>
    <name type="common">Giant reed</name>
    <name type="synonym">Donax arundinaceus</name>
    <dbReference type="NCBI Taxonomy" id="35708"/>
    <lineage>
        <taxon>Eukaryota</taxon>
        <taxon>Viridiplantae</taxon>
        <taxon>Streptophyta</taxon>
        <taxon>Embryophyta</taxon>
        <taxon>Tracheophyta</taxon>
        <taxon>Spermatophyta</taxon>
        <taxon>Magnoliopsida</taxon>
        <taxon>Liliopsida</taxon>
        <taxon>Poales</taxon>
        <taxon>Poaceae</taxon>
        <taxon>PACMAD clade</taxon>
        <taxon>Arundinoideae</taxon>
        <taxon>Arundineae</taxon>
        <taxon>Arundo</taxon>
    </lineage>
</organism>
<feature type="compositionally biased region" description="Polar residues" evidence="1">
    <location>
        <begin position="10"/>
        <end position="27"/>
    </location>
</feature>
<accession>A0A0A9DJW4</accession>
<protein>
    <submittedName>
        <fullName evidence="2">Uncharacterized protein</fullName>
    </submittedName>
</protein>
<evidence type="ECO:0000256" key="1">
    <source>
        <dbReference type="SAM" id="MobiDB-lite"/>
    </source>
</evidence>
<dbReference type="EMBL" id="GBRH01211945">
    <property type="protein sequence ID" value="JAD85950.1"/>
    <property type="molecule type" value="Transcribed_RNA"/>
</dbReference>
<name>A0A0A9DJW4_ARUDO</name>
<reference evidence="2" key="1">
    <citation type="submission" date="2014-09" db="EMBL/GenBank/DDBJ databases">
        <authorList>
            <person name="Magalhaes I.L.F."/>
            <person name="Oliveira U."/>
            <person name="Santos F.R."/>
            <person name="Vidigal T.H.D.A."/>
            <person name="Brescovit A.D."/>
            <person name="Santos A.J."/>
        </authorList>
    </citation>
    <scope>NUCLEOTIDE SEQUENCE</scope>
    <source>
        <tissue evidence="2">Shoot tissue taken approximately 20 cm above the soil surface</tissue>
    </source>
</reference>
<dbReference type="AlphaFoldDB" id="A0A0A9DJW4"/>
<proteinExistence type="predicted"/>
<sequence length="73" mass="7812">MSHPSRPVPCTSSASSGRPHSSLSSVPCASVISRNKTKEVIMSTPSTPPIQDPVLPSLVSCVPDYFLMILVRF</sequence>
<feature type="region of interest" description="Disordered" evidence="1">
    <location>
        <begin position="1"/>
        <end position="27"/>
    </location>
</feature>